<gene>
    <name evidence="1" type="ORF">A2912_04325</name>
</gene>
<evidence type="ECO:0000313" key="1">
    <source>
        <dbReference type="EMBL" id="OGY53173.1"/>
    </source>
</evidence>
<dbReference type="Proteomes" id="UP000178122">
    <property type="component" value="Unassembled WGS sequence"/>
</dbReference>
<protein>
    <recommendedName>
        <fullName evidence="3">Histidine kinase/HSP90-like ATPase domain-containing protein</fullName>
    </recommendedName>
</protein>
<dbReference type="AlphaFoldDB" id="A0A1G1YLE9"/>
<organism evidence="1 2">
    <name type="scientific">Candidatus Buchananbacteria bacterium RIFCSPLOWO2_01_FULL_40_23b</name>
    <dbReference type="NCBI Taxonomy" id="1797544"/>
    <lineage>
        <taxon>Bacteria</taxon>
        <taxon>Candidatus Buchananiibacteriota</taxon>
    </lineage>
</organism>
<reference evidence="1 2" key="1">
    <citation type="journal article" date="2016" name="Nat. Commun.">
        <title>Thousands of microbial genomes shed light on interconnected biogeochemical processes in an aquifer system.</title>
        <authorList>
            <person name="Anantharaman K."/>
            <person name="Brown C.T."/>
            <person name="Hug L.A."/>
            <person name="Sharon I."/>
            <person name="Castelle C.J."/>
            <person name="Probst A.J."/>
            <person name="Thomas B.C."/>
            <person name="Singh A."/>
            <person name="Wilkins M.J."/>
            <person name="Karaoz U."/>
            <person name="Brodie E.L."/>
            <person name="Williams K.H."/>
            <person name="Hubbard S.S."/>
            <person name="Banfield J.F."/>
        </authorList>
    </citation>
    <scope>NUCLEOTIDE SEQUENCE [LARGE SCALE GENOMIC DNA]</scope>
</reference>
<name>A0A1G1YLE9_9BACT</name>
<dbReference type="EMBL" id="MHIN01000053">
    <property type="protein sequence ID" value="OGY53173.1"/>
    <property type="molecule type" value="Genomic_DNA"/>
</dbReference>
<comment type="caution">
    <text evidence="1">The sequence shown here is derived from an EMBL/GenBank/DDBJ whole genome shotgun (WGS) entry which is preliminary data.</text>
</comment>
<sequence>MIIFEDKVASWIEEMEVFETQDLSLEQLLNYYTPTEQKPFGCLFSDYLNKAFTEIQSPGAVLGAIGNAIKRGNKSDPTLPLSIIKYIGKKGVLVTVEDVGSGFDVEEVQRKYNTEEKYFQHAGNGWKAYSRADVLVQFEKDGRKINLYYPFSRLENEFYSREGKIFPFFDYRNYAVGEKYWFRTNQLFVKGKRLRSAGEIYEGKTTPAIFDISKTLQENEELQTEPLWVYHDRFGRDIVYEGRHRVLGYLLAEREHVPGMIIAENHPKILSKRNPAKVDYYRKRMIPVTWFLECVMKSE</sequence>
<evidence type="ECO:0008006" key="3">
    <source>
        <dbReference type="Google" id="ProtNLM"/>
    </source>
</evidence>
<accession>A0A1G1YLE9</accession>
<evidence type="ECO:0000313" key="2">
    <source>
        <dbReference type="Proteomes" id="UP000178122"/>
    </source>
</evidence>
<proteinExistence type="predicted"/>